<dbReference type="GO" id="GO:0046685">
    <property type="term" value="P:response to arsenic-containing substance"/>
    <property type="evidence" value="ECO:0007669"/>
    <property type="project" value="UniProtKB-KW"/>
</dbReference>
<dbReference type="EMBL" id="ANHY01000001">
    <property type="protein sequence ID" value="EKV32930.1"/>
    <property type="molecule type" value="Genomic_DNA"/>
</dbReference>
<dbReference type="eggNOG" id="COG0394">
    <property type="taxonomic scope" value="Bacteria"/>
</dbReference>
<dbReference type="Gene3D" id="3.40.50.2300">
    <property type="match status" value="1"/>
</dbReference>
<reference evidence="3 4" key="1">
    <citation type="journal article" date="2013" name="Genome Announc.">
        <title>Draft Genome Sequence of an Alphaproteobacterium, Caenispirillum salinarum AK4(T), Isolated from a Solar Saltern.</title>
        <authorList>
            <person name="Khatri I."/>
            <person name="Singh A."/>
            <person name="Korpole S."/>
            <person name="Pinnaka A.K."/>
            <person name="Subramanian S."/>
        </authorList>
    </citation>
    <scope>NUCLEOTIDE SEQUENCE [LARGE SCALE GENOMIC DNA]</scope>
    <source>
        <strain evidence="3 4">AK4</strain>
    </source>
</reference>
<keyword evidence="4" id="KW-1185">Reference proteome</keyword>
<dbReference type="eggNOG" id="COG0640">
    <property type="taxonomic scope" value="Bacteria"/>
</dbReference>
<evidence type="ECO:0000313" key="3">
    <source>
        <dbReference type="EMBL" id="EKV32930.1"/>
    </source>
</evidence>
<protein>
    <submittedName>
        <fullName evidence="3">Transcriptional regulator, ArsR family</fullName>
    </submittedName>
</protein>
<feature type="domain" description="HTH arsR-type" evidence="2">
    <location>
        <begin position="1"/>
        <end position="95"/>
    </location>
</feature>
<dbReference type="PATRIC" id="fig|1238182.3.peg.13"/>
<dbReference type="SUPFAM" id="SSF52788">
    <property type="entry name" value="Phosphotyrosine protein phosphatases I"/>
    <property type="match status" value="1"/>
</dbReference>
<dbReference type="Pfam" id="PF12840">
    <property type="entry name" value="HTH_20"/>
    <property type="match status" value="1"/>
</dbReference>
<dbReference type="PROSITE" id="PS50987">
    <property type="entry name" value="HTH_ARSR_2"/>
    <property type="match status" value="1"/>
</dbReference>
<dbReference type="Pfam" id="PF01451">
    <property type="entry name" value="LMWPc"/>
    <property type="match status" value="1"/>
</dbReference>
<name>K9H3S7_9PROT</name>
<dbReference type="CDD" id="cd00090">
    <property type="entry name" value="HTH_ARSR"/>
    <property type="match status" value="1"/>
</dbReference>
<dbReference type="AlphaFoldDB" id="K9H3S7"/>
<dbReference type="GO" id="GO:0003700">
    <property type="term" value="F:DNA-binding transcription factor activity"/>
    <property type="evidence" value="ECO:0007669"/>
    <property type="project" value="InterPro"/>
</dbReference>
<dbReference type="InterPro" id="IPR036196">
    <property type="entry name" value="Ptyr_pPase_sf"/>
</dbReference>
<dbReference type="InterPro" id="IPR036390">
    <property type="entry name" value="WH_DNA-bd_sf"/>
</dbReference>
<dbReference type="InterPro" id="IPR011991">
    <property type="entry name" value="ArsR-like_HTH"/>
</dbReference>
<gene>
    <name evidence="3" type="ORF">C882_0013</name>
</gene>
<dbReference type="NCBIfam" id="NF033788">
    <property type="entry name" value="HTH_metalloreg"/>
    <property type="match status" value="1"/>
</dbReference>
<dbReference type="PANTHER" id="PTHR43428:SF1">
    <property type="entry name" value="ARSENATE REDUCTASE"/>
    <property type="match status" value="1"/>
</dbReference>
<dbReference type="RefSeq" id="WP_009538465.1">
    <property type="nucleotide sequence ID" value="NZ_ANHY01000001.1"/>
</dbReference>
<dbReference type="Proteomes" id="UP000009881">
    <property type="component" value="Unassembled WGS sequence"/>
</dbReference>
<dbReference type="SUPFAM" id="SSF46785">
    <property type="entry name" value="Winged helix' DNA-binding domain"/>
    <property type="match status" value="1"/>
</dbReference>
<dbReference type="OrthoDB" id="9804742at2"/>
<dbReference type="InterPro" id="IPR001845">
    <property type="entry name" value="HTH_ArsR_DNA-bd_dom"/>
</dbReference>
<evidence type="ECO:0000259" key="2">
    <source>
        <dbReference type="PROSITE" id="PS50987"/>
    </source>
</evidence>
<dbReference type="STRING" id="1238182.C882_0013"/>
<sequence>MNSDDAVLALSALAYGARMDIFRLLIRAGTDGLPAGRIAEGCGLSASTLSFHLNQLKAAGLVTNRRAGRSLIYSANSELVDALIAYLGDTLRPAASASEDTATPDEDVINVLFVGAGNSGRSIMAESVLNHLGRGRFRAFSAGVRHTGKVSGMALDILRRAGFPADAARSKPLEMFTAPDAAAVLNIVITVSEDAGGLNTGALPGQPVHGHWPTADPLGVVGTEVEIAAVYDSVLASLVDRISTLTALPLRSLDPVTLQRRLAAIGRHAGDDVSSPARGVA</sequence>
<proteinExistence type="predicted"/>
<evidence type="ECO:0000256" key="1">
    <source>
        <dbReference type="ARBA" id="ARBA00022849"/>
    </source>
</evidence>
<keyword evidence="1" id="KW-0059">Arsenical resistance</keyword>
<dbReference type="PANTHER" id="PTHR43428">
    <property type="entry name" value="ARSENATE REDUCTASE"/>
    <property type="match status" value="1"/>
</dbReference>
<dbReference type="PRINTS" id="PR00778">
    <property type="entry name" value="HTHARSR"/>
</dbReference>
<accession>K9H3S7</accession>
<organism evidence="3 4">
    <name type="scientific">Caenispirillum salinarum AK4</name>
    <dbReference type="NCBI Taxonomy" id="1238182"/>
    <lineage>
        <taxon>Bacteria</taxon>
        <taxon>Pseudomonadati</taxon>
        <taxon>Pseudomonadota</taxon>
        <taxon>Alphaproteobacteria</taxon>
        <taxon>Rhodospirillales</taxon>
        <taxon>Novispirillaceae</taxon>
        <taxon>Caenispirillum</taxon>
    </lineage>
</organism>
<dbReference type="SMART" id="SM00418">
    <property type="entry name" value="HTH_ARSR"/>
    <property type="match status" value="1"/>
</dbReference>
<comment type="caution">
    <text evidence="3">The sequence shown here is derived from an EMBL/GenBank/DDBJ whole genome shotgun (WGS) entry which is preliminary data.</text>
</comment>
<evidence type="ECO:0000313" key="4">
    <source>
        <dbReference type="Proteomes" id="UP000009881"/>
    </source>
</evidence>
<dbReference type="Gene3D" id="1.10.10.10">
    <property type="entry name" value="Winged helix-like DNA-binding domain superfamily/Winged helix DNA-binding domain"/>
    <property type="match status" value="1"/>
</dbReference>
<dbReference type="SMART" id="SM00226">
    <property type="entry name" value="LMWPc"/>
    <property type="match status" value="1"/>
</dbReference>
<dbReference type="InterPro" id="IPR036388">
    <property type="entry name" value="WH-like_DNA-bd_sf"/>
</dbReference>
<dbReference type="InterPro" id="IPR023485">
    <property type="entry name" value="Ptyr_pPase"/>
</dbReference>